<dbReference type="EMBL" id="KN839845">
    <property type="protein sequence ID" value="KIJ64729.1"/>
    <property type="molecule type" value="Genomic_DNA"/>
</dbReference>
<dbReference type="PROSITE" id="PS00036">
    <property type="entry name" value="BZIP_BASIC"/>
    <property type="match status" value="1"/>
</dbReference>
<accession>A0A0C9VGP1</accession>
<evidence type="ECO:0000313" key="4">
    <source>
        <dbReference type="Proteomes" id="UP000053820"/>
    </source>
</evidence>
<protein>
    <recommendedName>
        <fullName evidence="2">BZIP domain-containing protein</fullName>
    </recommendedName>
</protein>
<feature type="region of interest" description="Disordered" evidence="1">
    <location>
        <begin position="1"/>
        <end position="36"/>
    </location>
</feature>
<evidence type="ECO:0000256" key="1">
    <source>
        <dbReference type="SAM" id="MobiDB-lite"/>
    </source>
</evidence>
<gene>
    <name evidence="3" type="ORF">HYDPIDRAFT_131809</name>
</gene>
<dbReference type="AlphaFoldDB" id="A0A0C9VGP1"/>
<feature type="region of interest" description="Disordered" evidence="1">
    <location>
        <begin position="187"/>
        <end position="206"/>
    </location>
</feature>
<dbReference type="Gene3D" id="1.20.5.170">
    <property type="match status" value="1"/>
</dbReference>
<evidence type="ECO:0000313" key="3">
    <source>
        <dbReference type="EMBL" id="KIJ64729.1"/>
    </source>
</evidence>
<organism evidence="3 4">
    <name type="scientific">Hydnomerulius pinastri MD-312</name>
    <dbReference type="NCBI Taxonomy" id="994086"/>
    <lineage>
        <taxon>Eukaryota</taxon>
        <taxon>Fungi</taxon>
        <taxon>Dikarya</taxon>
        <taxon>Basidiomycota</taxon>
        <taxon>Agaricomycotina</taxon>
        <taxon>Agaricomycetes</taxon>
        <taxon>Agaricomycetidae</taxon>
        <taxon>Boletales</taxon>
        <taxon>Boletales incertae sedis</taxon>
        <taxon>Leucogyrophana</taxon>
    </lineage>
</organism>
<dbReference type="HOGENOM" id="CLU_089707_0_0_1"/>
<feature type="compositionally biased region" description="Low complexity" evidence="1">
    <location>
        <begin position="164"/>
        <end position="178"/>
    </location>
</feature>
<feature type="domain" description="BZIP" evidence="2">
    <location>
        <begin position="21"/>
        <end position="34"/>
    </location>
</feature>
<dbReference type="InterPro" id="IPR004827">
    <property type="entry name" value="bZIP"/>
</dbReference>
<feature type="compositionally biased region" description="Low complexity" evidence="1">
    <location>
        <begin position="229"/>
        <end position="245"/>
    </location>
</feature>
<proteinExistence type="predicted"/>
<dbReference type="Proteomes" id="UP000053820">
    <property type="component" value="Unassembled WGS sequence"/>
</dbReference>
<sequence>MSSMAHAAGDSVSSQTDRPERSRNAKAQARHRAKRKAYIEQLEQTVTKLQTALGFTPDQVAALPPPLVKIRELEQENTRLQKENEEMRRLLGDSDHRGHVSSDYRRHSLNNFHDSRGCDRDFKKRKMDDLYMGPDASHPDSLPRPPPLTIPQPLSHHQYSNIPSHNSSSGHGVSSTGSSLFSLHAPAFHQMPNTPSGSSSTSSPPFSAKQWGIVMTIISYPHQQPAQMNHSSHSPANSRPSSLSHQTLPSSYHSNHYGSVKVEDDHYGVSSSNHHNHNGQSNHYHTTLPPFAQTVPEAADIDSWHPHTYSAERGGQVHR</sequence>
<dbReference type="OrthoDB" id="3257643at2759"/>
<dbReference type="CDD" id="cd14686">
    <property type="entry name" value="bZIP"/>
    <property type="match status" value="1"/>
</dbReference>
<feature type="region of interest" description="Disordered" evidence="1">
    <location>
        <begin position="224"/>
        <end position="288"/>
    </location>
</feature>
<feature type="compositionally biased region" description="Low complexity" evidence="1">
    <location>
        <begin position="270"/>
        <end position="283"/>
    </location>
</feature>
<evidence type="ECO:0000259" key="2">
    <source>
        <dbReference type="PROSITE" id="PS00036"/>
    </source>
</evidence>
<reference evidence="3 4" key="1">
    <citation type="submission" date="2014-04" db="EMBL/GenBank/DDBJ databases">
        <title>Evolutionary Origins and Diversification of the Mycorrhizal Mutualists.</title>
        <authorList>
            <consortium name="DOE Joint Genome Institute"/>
            <consortium name="Mycorrhizal Genomics Consortium"/>
            <person name="Kohler A."/>
            <person name="Kuo A."/>
            <person name="Nagy L.G."/>
            <person name="Floudas D."/>
            <person name="Copeland A."/>
            <person name="Barry K.W."/>
            <person name="Cichocki N."/>
            <person name="Veneault-Fourrey C."/>
            <person name="LaButti K."/>
            <person name="Lindquist E.A."/>
            <person name="Lipzen A."/>
            <person name="Lundell T."/>
            <person name="Morin E."/>
            <person name="Murat C."/>
            <person name="Riley R."/>
            <person name="Ohm R."/>
            <person name="Sun H."/>
            <person name="Tunlid A."/>
            <person name="Henrissat B."/>
            <person name="Grigoriev I.V."/>
            <person name="Hibbett D.S."/>
            <person name="Martin F."/>
        </authorList>
    </citation>
    <scope>NUCLEOTIDE SEQUENCE [LARGE SCALE GENOMIC DNA]</scope>
    <source>
        <strain evidence="3 4">MD-312</strain>
    </source>
</reference>
<dbReference type="GO" id="GO:0003700">
    <property type="term" value="F:DNA-binding transcription factor activity"/>
    <property type="evidence" value="ECO:0007669"/>
    <property type="project" value="InterPro"/>
</dbReference>
<feature type="region of interest" description="Disordered" evidence="1">
    <location>
        <begin position="129"/>
        <end position="178"/>
    </location>
</feature>
<feature type="compositionally biased region" description="Polar residues" evidence="1">
    <location>
        <begin position="246"/>
        <end position="257"/>
    </location>
</feature>
<name>A0A0C9VGP1_9AGAM</name>
<keyword evidence="4" id="KW-1185">Reference proteome</keyword>
<feature type="compositionally biased region" description="Low complexity" evidence="1">
    <location>
        <begin position="192"/>
        <end position="206"/>
    </location>
</feature>